<feature type="transmembrane region" description="Helical" evidence="8">
    <location>
        <begin position="348"/>
        <end position="375"/>
    </location>
</feature>
<dbReference type="InterPro" id="IPR020846">
    <property type="entry name" value="MFS_dom"/>
</dbReference>
<evidence type="ECO:0000313" key="10">
    <source>
        <dbReference type="EMBL" id="OLO82966.1"/>
    </source>
</evidence>
<evidence type="ECO:0000313" key="11">
    <source>
        <dbReference type="Proteomes" id="UP000186781"/>
    </source>
</evidence>
<feature type="transmembrane region" description="Helical" evidence="8">
    <location>
        <begin position="67"/>
        <end position="88"/>
    </location>
</feature>
<comment type="caution">
    <text evidence="10">The sequence shown here is derived from an EMBL/GenBank/DDBJ whole genome shotgun (WGS) entry which is preliminary data.</text>
</comment>
<keyword evidence="6 8" id="KW-1133">Transmembrane helix</keyword>
<feature type="transmembrane region" description="Helical" evidence="8">
    <location>
        <begin position="100"/>
        <end position="132"/>
    </location>
</feature>
<dbReference type="PROSITE" id="PS50850">
    <property type="entry name" value="MFS"/>
    <property type="match status" value="1"/>
</dbReference>
<dbReference type="SUPFAM" id="SSF103473">
    <property type="entry name" value="MFS general substrate transporter"/>
    <property type="match status" value="1"/>
</dbReference>
<feature type="transmembrane region" description="Helical" evidence="8">
    <location>
        <begin position="295"/>
        <end position="312"/>
    </location>
</feature>
<gene>
    <name evidence="10" type="ORF">BKH13_07530</name>
</gene>
<feature type="transmembrane region" description="Helical" evidence="8">
    <location>
        <begin position="387"/>
        <end position="410"/>
    </location>
</feature>
<dbReference type="Proteomes" id="UP000186781">
    <property type="component" value="Unassembled WGS sequence"/>
</dbReference>
<evidence type="ECO:0000256" key="6">
    <source>
        <dbReference type="ARBA" id="ARBA00022989"/>
    </source>
</evidence>
<evidence type="ECO:0000256" key="7">
    <source>
        <dbReference type="ARBA" id="ARBA00023136"/>
    </source>
</evidence>
<accession>A0ABX3F105</accession>
<keyword evidence="4 8" id="KW-0812">Transmembrane</keyword>
<evidence type="ECO:0000256" key="5">
    <source>
        <dbReference type="ARBA" id="ARBA00022847"/>
    </source>
</evidence>
<evidence type="ECO:0000256" key="4">
    <source>
        <dbReference type="ARBA" id="ARBA00022692"/>
    </source>
</evidence>
<name>A0ABX3F105_ACTNA</name>
<keyword evidence="7 8" id="KW-0472">Membrane</keyword>
<keyword evidence="5" id="KW-0769">Symport</keyword>
<feature type="transmembrane region" description="Helical" evidence="8">
    <location>
        <begin position="257"/>
        <end position="275"/>
    </location>
</feature>
<feature type="transmembrane region" description="Helical" evidence="8">
    <location>
        <begin position="416"/>
        <end position="435"/>
    </location>
</feature>
<dbReference type="Gene3D" id="1.20.1250.20">
    <property type="entry name" value="MFS general substrate transporter like domains"/>
    <property type="match status" value="2"/>
</dbReference>
<keyword evidence="3" id="KW-1003">Cell membrane</keyword>
<dbReference type="Pfam" id="PF07690">
    <property type="entry name" value="MFS_1"/>
    <property type="match status" value="1"/>
</dbReference>
<comment type="subcellular location">
    <subcellularLocation>
        <location evidence="1">Cell membrane</location>
        <topology evidence="1">Multi-pass membrane protein</topology>
    </subcellularLocation>
</comment>
<evidence type="ECO:0000256" key="2">
    <source>
        <dbReference type="ARBA" id="ARBA00022448"/>
    </source>
</evidence>
<evidence type="ECO:0000256" key="8">
    <source>
        <dbReference type="SAM" id="Phobius"/>
    </source>
</evidence>
<dbReference type="PANTHER" id="PTHR43528">
    <property type="entry name" value="ALPHA-KETOGLUTARATE PERMEASE"/>
    <property type="match status" value="1"/>
</dbReference>
<proteinExistence type="predicted"/>
<evidence type="ECO:0000259" key="9">
    <source>
        <dbReference type="PROSITE" id="PS50850"/>
    </source>
</evidence>
<keyword evidence="11" id="KW-1185">Reference proteome</keyword>
<keyword evidence="2" id="KW-0813">Transport</keyword>
<dbReference type="RefSeq" id="WP_075410031.1">
    <property type="nucleotide sequence ID" value="NZ_MSKX01000020.1"/>
</dbReference>
<protein>
    <submittedName>
        <fullName evidence="10">MFS transporter</fullName>
    </submittedName>
</protein>
<feature type="domain" description="Major facilitator superfamily (MFS) profile" evidence="9">
    <location>
        <begin position="25"/>
        <end position="438"/>
    </location>
</feature>
<feature type="transmembrane region" description="Helical" evidence="8">
    <location>
        <begin position="324"/>
        <end position="342"/>
    </location>
</feature>
<dbReference type="PANTHER" id="PTHR43528:SF1">
    <property type="entry name" value="ALPHA-KETOGLUTARATE PERMEASE"/>
    <property type="match status" value="1"/>
</dbReference>
<feature type="transmembrane region" description="Helical" evidence="8">
    <location>
        <begin position="37"/>
        <end position="55"/>
    </location>
</feature>
<dbReference type="EMBL" id="MSKX01000020">
    <property type="protein sequence ID" value="OLO82966.1"/>
    <property type="molecule type" value="Genomic_DNA"/>
</dbReference>
<evidence type="ECO:0000256" key="1">
    <source>
        <dbReference type="ARBA" id="ARBA00004651"/>
    </source>
</evidence>
<reference evidence="10 11" key="1">
    <citation type="submission" date="2016-12" db="EMBL/GenBank/DDBJ databases">
        <title>Genomic comparison of strains in the 'Actinomyces naeslundii' group.</title>
        <authorList>
            <person name="Mughal S.R."/>
            <person name="Do T."/>
            <person name="Gilbert S.C."/>
            <person name="Witherden E.A."/>
            <person name="Didelot X."/>
            <person name="Beighton D."/>
        </authorList>
    </citation>
    <scope>NUCLEOTIDE SEQUENCE [LARGE SCALE GENOMIC DNA]</scope>
    <source>
        <strain evidence="10 11">WE6B-3</strain>
    </source>
</reference>
<dbReference type="InterPro" id="IPR036259">
    <property type="entry name" value="MFS_trans_sf"/>
</dbReference>
<evidence type="ECO:0000256" key="3">
    <source>
        <dbReference type="ARBA" id="ARBA00022475"/>
    </source>
</evidence>
<feature type="transmembrane region" description="Helical" evidence="8">
    <location>
        <begin position="197"/>
        <end position="216"/>
    </location>
</feature>
<organism evidence="10 11">
    <name type="scientific">Actinomyces naeslundii</name>
    <dbReference type="NCBI Taxonomy" id="1655"/>
    <lineage>
        <taxon>Bacteria</taxon>
        <taxon>Bacillati</taxon>
        <taxon>Actinomycetota</taxon>
        <taxon>Actinomycetes</taxon>
        <taxon>Actinomycetales</taxon>
        <taxon>Actinomycetaceae</taxon>
        <taxon>Actinomyces</taxon>
    </lineage>
</organism>
<sequence length="448" mass="48822">MNTVHSGSLNDHHLDPERSLALRRAAKASFIGNFIEWFDYASYGYLATVIGLVFFPEADKSVRLMSTFAVFAMSFILRPIGAIIWGAWGDRWGRRWALSWSILIMSGSTFLIGLLPTYSVIGVAAAVGLLLLRMIQGFSASGEYAGAGTFLAEYAPPSRRGIYTSLVPASTACGLLTGSLMVTGMFTVLSDSAVNTWGWRVPFLLAGPLGLIGRYIRVHLEDSPVYQEMLAEIPQEEKSAGWSEPLRLLFRDHLHDTLITFGVSCLNAVAFYMLLSYMPTYVHEELGFSQDTATLATSVMLLVYIASIFFMGHMSDSFGRRRMLIAACIAFIVLTIPLFIVMTKATGMLAVVILCQIAFAIILTANDGTLATFLAESFPTNVRYSGFALSFNGANALLGGTTPFIVTWLIKVTGSPLAPAVYLTVIALIAMVAIFQSRTIHGSDLTEE</sequence>
<feature type="transmembrane region" description="Helical" evidence="8">
    <location>
        <begin position="166"/>
        <end position="185"/>
    </location>
</feature>
<dbReference type="InterPro" id="IPR051084">
    <property type="entry name" value="H+-coupled_symporters"/>
</dbReference>
<dbReference type="InterPro" id="IPR011701">
    <property type="entry name" value="MFS"/>
</dbReference>